<name>A0AAW0R2H3_9PEZI</name>
<dbReference type="SMART" id="SM00175">
    <property type="entry name" value="RAB"/>
    <property type="match status" value="1"/>
</dbReference>
<dbReference type="PROSITE" id="PS51421">
    <property type="entry name" value="RAS"/>
    <property type="match status" value="1"/>
</dbReference>
<evidence type="ECO:0000313" key="4">
    <source>
        <dbReference type="Proteomes" id="UP001392437"/>
    </source>
</evidence>
<proteinExistence type="predicted"/>
<dbReference type="Proteomes" id="UP001392437">
    <property type="component" value="Unassembled WGS sequence"/>
</dbReference>
<dbReference type="InterPro" id="IPR027417">
    <property type="entry name" value="P-loop_NTPase"/>
</dbReference>
<keyword evidence="1" id="KW-0547">Nucleotide-binding</keyword>
<keyword evidence="4" id="KW-1185">Reference proteome</keyword>
<dbReference type="InterPro" id="IPR020849">
    <property type="entry name" value="Small_GTPase_Ras-type"/>
</dbReference>
<dbReference type="Pfam" id="PF00071">
    <property type="entry name" value="Ras"/>
    <property type="match status" value="1"/>
</dbReference>
<protein>
    <submittedName>
        <fullName evidence="3">Ras-domain-containing protein</fullName>
    </submittedName>
</protein>
<dbReference type="FunFam" id="3.40.50.300:FF:001447">
    <property type="entry name" value="Ras-related protein Rab-1B"/>
    <property type="match status" value="1"/>
</dbReference>
<dbReference type="EMBL" id="JAQQWP010000004">
    <property type="protein sequence ID" value="KAK8121440.1"/>
    <property type="molecule type" value="Genomic_DNA"/>
</dbReference>
<gene>
    <name evidence="3" type="ORF">PG999_005560</name>
</gene>
<dbReference type="AlphaFoldDB" id="A0AAW0R2H3"/>
<dbReference type="InterPro" id="IPR005225">
    <property type="entry name" value="Small_GTP-bd"/>
</dbReference>
<dbReference type="PANTHER" id="PTHR24070">
    <property type="entry name" value="RAS, DI-RAS, AND RHEB FAMILY MEMBERS OF SMALL GTPASE SUPERFAMILY"/>
    <property type="match status" value="1"/>
</dbReference>
<dbReference type="SMART" id="SM00173">
    <property type="entry name" value="RAS"/>
    <property type="match status" value="1"/>
</dbReference>
<evidence type="ECO:0000313" key="3">
    <source>
        <dbReference type="EMBL" id="KAK8121440.1"/>
    </source>
</evidence>
<dbReference type="PROSITE" id="PS51419">
    <property type="entry name" value="RAB"/>
    <property type="match status" value="1"/>
</dbReference>
<evidence type="ECO:0000256" key="1">
    <source>
        <dbReference type="ARBA" id="ARBA00022741"/>
    </source>
</evidence>
<organism evidence="3 4">
    <name type="scientific">Apiospora kogelbergensis</name>
    <dbReference type="NCBI Taxonomy" id="1337665"/>
    <lineage>
        <taxon>Eukaryota</taxon>
        <taxon>Fungi</taxon>
        <taxon>Dikarya</taxon>
        <taxon>Ascomycota</taxon>
        <taxon>Pezizomycotina</taxon>
        <taxon>Sordariomycetes</taxon>
        <taxon>Xylariomycetidae</taxon>
        <taxon>Amphisphaeriales</taxon>
        <taxon>Apiosporaceae</taxon>
        <taxon>Apiospora</taxon>
    </lineage>
</organism>
<dbReference type="NCBIfam" id="TIGR00231">
    <property type="entry name" value="small_GTP"/>
    <property type="match status" value="1"/>
</dbReference>
<dbReference type="GO" id="GO:0007165">
    <property type="term" value="P:signal transduction"/>
    <property type="evidence" value="ECO:0007669"/>
    <property type="project" value="InterPro"/>
</dbReference>
<dbReference type="InterPro" id="IPR001806">
    <property type="entry name" value="Small_GTPase"/>
</dbReference>
<dbReference type="GO" id="GO:0005525">
    <property type="term" value="F:GTP binding"/>
    <property type="evidence" value="ECO:0007669"/>
    <property type="project" value="UniProtKB-KW"/>
</dbReference>
<accession>A0AAW0R2H3</accession>
<dbReference type="Gene3D" id="3.40.50.300">
    <property type="entry name" value="P-loop containing nucleotide triphosphate hydrolases"/>
    <property type="match status" value="1"/>
</dbReference>
<dbReference type="PRINTS" id="PR00449">
    <property type="entry name" value="RASTRNSFRMNG"/>
</dbReference>
<keyword evidence="2" id="KW-0342">GTP-binding</keyword>
<reference evidence="3 4" key="1">
    <citation type="submission" date="2023-01" db="EMBL/GenBank/DDBJ databases">
        <title>Analysis of 21 Apiospora genomes using comparative genomics revels a genus with tremendous synthesis potential of carbohydrate active enzymes and secondary metabolites.</title>
        <authorList>
            <person name="Sorensen T."/>
        </authorList>
    </citation>
    <scope>NUCLEOTIDE SEQUENCE [LARGE SCALE GENOMIC DNA]</scope>
    <source>
        <strain evidence="3 4">CBS 117206</strain>
    </source>
</reference>
<dbReference type="SMART" id="SM00174">
    <property type="entry name" value="RHO"/>
    <property type="match status" value="1"/>
</dbReference>
<sequence>MSANAPRHKLVLIGGKEVGKTSLASQFCFQRFVEDYDPTIGDLHRKTVLVDGHASTIDILDTSGDGKYTILSSREIAQGQGFLLVYSITSRSSFSHLRTLYAEIQQVRGSLGTCYPVPVMLIGNKNDCKWEREVSTQEGRAFARELGCKFVEASAKDYQTVEGVFYDPVRILNDKGRRTGIWNSVRKVISRYICRM</sequence>
<dbReference type="CDD" id="cd00876">
    <property type="entry name" value="Ras"/>
    <property type="match status" value="1"/>
</dbReference>
<comment type="caution">
    <text evidence="3">The sequence shown here is derived from an EMBL/GenBank/DDBJ whole genome shotgun (WGS) entry which is preliminary data.</text>
</comment>
<dbReference type="GO" id="GO:0016020">
    <property type="term" value="C:membrane"/>
    <property type="evidence" value="ECO:0007669"/>
    <property type="project" value="InterPro"/>
</dbReference>
<dbReference type="GO" id="GO:0003924">
    <property type="term" value="F:GTPase activity"/>
    <property type="evidence" value="ECO:0007669"/>
    <property type="project" value="InterPro"/>
</dbReference>
<dbReference type="SUPFAM" id="SSF52540">
    <property type="entry name" value="P-loop containing nucleoside triphosphate hydrolases"/>
    <property type="match status" value="1"/>
</dbReference>
<evidence type="ECO:0000256" key="2">
    <source>
        <dbReference type="ARBA" id="ARBA00023134"/>
    </source>
</evidence>